<evidence type="ECO:0000313" key="1">
    <source>
        <dbReference type="EMBL" id="MBB5577250.1"/>
    </source>
</evidence>
<organism evidence="1 2">
    <name type="scientific">Rhizobium paranaense</name>
    <dbReference type="NCBI Taxonomy" id="1650438"/>
    <lineage>
        <taxon>Bacteria</taxon>
        <taxon>Pseudomonadati</taxon>
        <taxon>Pseudomonadota</taxon>
        <taxon>Alphaproteobacteria</taxon>
        <taxon>Hyphomicrobiales</taxon>
        <taxon>Rhizobiaceae</taxon>
        <taxon>Rhizobium/Agrobacterium group</taxon>
        <taxon>Rhizobium</taxon>
    </lineage>
</organism>
<dbReference type="EMBL" id="JACHBI010000018">
    <property type="protein sequence ID" value="MBB5577250.1"/>
    <property type="molecule type" value="Genomic_DNA"/>
</dbReference>
<protein>
    <submittedName>
        <fullName evidence="1">Uncharacterized protein</fullName>
    </submittedName>
</protein>
<evidence type="ECO:0000313" key="2">
    <source>
        <dbReference type="Proteomes" id="UP000549882"/>
    </source>
</evidence>
<accession>A0A7W9D4H2</accession>
<dbReference type="RefSeq" id="WP_183940492.1">
    <property type="nucleotide sequence ID" value="NZ_JACHBI010000018.1"/>
</dbReference>
<gene>
    <name evidence="1" type="ORF">GGD50_005902</name>
</gene>
<sequence length="105" mass="11180">MKQSVIKKTNKALRTRIVAGIGGLLAGALSLGLSIYETRTDPEVKRVTAGAAVDSGQWKVTLNSARLAAQTPDGLRLSDGKKALTVDLTEEVNQTLRIMSRGLSM</sequence>
<comment type="caution">
    <text evidence="1">The sequence shown here is derived from an EMBL/GenBank/DDBJ whole genome shotgun (WGS) entry which is preliminary data.</text>
</comment>
<dbReference type="Proteomes" id="UP000549882">
    <property type="component" value="Unassembled WGS sequence"/>
</dbReference>
<keyword evidence="2" id="KW-1185">Reference proteome</keyword>
<reference evidence="1 2" key="1">
    <citation type="submission" date="2020-08" db="EMBL/GenBank/DDBJ databases">
        <title>Genomic Encyclopedia of Type Strains, Phase IV (KMG-V): Genome sequencing to study the core and pangenomes of soil and plant-associated prokaryotes.</title>
        <authorList>
            <person name="Whitman W."/>
        </authorList>
    </citation>
    <scope>NUCLEOTIDE SEQUENCE [LARGE SCALE GENOMIC DNA]</scope>
    <source>
        <strain evidence="1 2">SEMIA 4064</strain>
    </source>
</reference>
<proteinExistence type="predicted"/>
<name>A0A7W9D4H2_9HYPH</name>
<dbReference type="AlphaFoldDB" id="A0A7W9D4H2"/>